<evidence type="ECO:0008006" key="3">
    <source>
        <dbReference type="Google" id="ProtNLM"/>
    </source>
</evidence>
<gene>
    <name evidence="1" type="ORF">GCM10009838_11680</name>
</gene>
<evidence type="ECO:0000313" key="2">
    <source>
        <dbReference type="Proteomes" id="UP001499854"/>
    </source>
</evidence>
<sequence length="92" mass="10438">MRARKQVELITWLRISACNVNDGSVRVGTTRRCGRGGEHPWIVSREKRGGASVRLTRTEWAVLEMLLRHPNQLVTINRTGRARRCCPSATAR</sequence>
<protein>
    <recommendedName>
        <fullName evidence="3">OmpR/PhoB-type domain-containing protein</fullName>
    </recommendedName>
</protein>
<reference evidence="2" key="1">
    <citation type="journal article" date="2019" name="Int. J. Syst. Evol. Microbiol.">
        <title>The Global Catalogue of Microorganisms (GCM) 10K type strain sequencing project: providing services to taxonomists for standard genome sequencing and annotation.</title>
        <authorList>
            <consortium name="The Broad Institute Genomics Platform"/>
            <consortium name="The Broad Institute Genome Sequencing Center for Infectious Disease"/>
            <person name="Wu L."/>
            <person name="Ma J."/>
        </authorList>
    </citation>
    <scope>NUCLEOTIDE SEQUENCE [LARGE SCALE GENOMIC DNA]</scope>
    <source>
        <strain evidence="2">JCM 16013</strain>
    </source>
</reference>
<organism evidence="1 2">
    <name type="scientific">Catenulispora subtropica</name>
    <dbReference type="NCBI Taxonomy" id="450798"/>
    <lineage>
        <taxon>Bacteria</taxon>
        <taxon>Bacillati</taxon>
        <taxon>Actinomycetota</taxon>
        <taxon>Actinomycetes</taxon>
        <taxon>Catenulisporales</taxon>
        <taxon>Catenulisporaceae</taxon>
        <taxon>Catenulispora</taxon>
    </lineage>
</organism>
<accession>A0ABP5C681</accession>
<name>A0ABP5C681_9ACTN</name>
<keyword evidence="2" id="KW-1185">Reference proteome</keyword>
<dbReference type="Proteomes" id="UP001499854">
    <property type="component" value="Unassembled WGS sequence"/>
</dbReference>
<proteinExistence type="predicted"/>
<evidence type="ECO:0000313" key="1">
    <source>
        <dbReference type="EMBL" id="GAA1957355.1"/>
    </source>
</evidence>
<dbReference type="EMBL" id="BAAAQM010000004">
    <property type="protein sequence ID" value="GAA1957355.1"/>
    <property type="molecule type" value="Genomic_DNA"/>
</dbReference>
<comment type="caution">
    <text evidence="1">The sequence shown here is derived from an EMBL/GenBank/DDBJ whole genome shotgun (WGS) entry which is preliminary data.</text>
</comment>